<dbReference type="Proteomes" id="UP000183071">
    <property type="component" value="Unassembled WGS sequence"/>
</dbReference>
<name>A0A0N0UNQ0_9FLAO</name>
<keyword evidence="7" id="KW-1185">Reference proteome</keyword>
<dbReference type="Pfam" id="PF18962">
    <property type="entry name" value="Por_Secre_tail"/>
    <property type="match status" value="1"/>
</dbReference>
<reference evidence="4 6" key="1">
    <citation type="submission" date="2015-07" db="EMBL/GenBank/DDBJ databases">
        <title>Genome of Polaribacter dokdonenesis DSW-5, isolated from seawater off Dokdo in Korea.</title>
        <authorList>
            <person name="Yoon K."/>
            <person name="Song J.Y."/>
            <person name="Kim J.F."/>
        </authorList>
    </citation>
    <scope>NUCLEOTIDE SEQUENCE [LARGE SCALE GENOMIC DNA]</scope>
    <source>
        <strain evidence="4 6">DSW-5</strain>
    </source>
</reference>
<evidence type="ECO:0000259" key="3">
    <source>
        <dbReference type="Pfam" id="PF18962"/>
    </source>
</evidence>
<evidence type="ECO:0000313" key="7">
    <source>
        <dbReference type="Proteomes" id="UP000183071"/>
    </source>
</evidence>
<keyword evidence="1 2" id="KW-0732">Signal</keyword>
<evidence type="ECO:0000313" key="5">
    <source>
        <dbReference type="EMBL" id="SEE41298.1"/>
    </source>
</evidence>
<feature type="chain" id="PRO_5005860620" evidence="2">
    <location>
        <begin position="20"/>
        <end position="156"/>
    </location>
</feature>
<evidence type="ECO:0000256" key="1">
    <source>
        <dbReference type="ARBA" id="ARBA00022729"/>
    </source>
</evidence>
<comment type="caution">
    <text evidence="4">The sequence shown here is derived from an EMBL/GenBank/DDBJ whole genome shotgun (WGS) entry which is preliminary data.</text>
</comment>
<protein>
    <submittedName>
        <fullName evidence="4 5">Por secretion system C-terminal sorting domain-containing protein</fullName>
    </submittedName>
</protein>
<dbReference type="EMBL" id="FNUE01000002">
    <property type="protein sequence ID" value="SEE41298.1"/>
    <property type="molecule type" value="Genomic_DNA"/>
</dbReference>
<dbReference type="InterPro" id="IPR026444">
    <property type="entry name" value="Secre_tail"/>
</dbReference>
<reference evidence="5 7" key="2">
    <citation type="submission" date="2016-10" db="EMBL/GenBank/DDBJ databases">
        <authorList>
            <person name="Varghese N."/>
            <person name="Submissions S."/>
        </authorList>
    </citation>
    <scope>NUCLEOTIDE SEQUENCE [LARGE SCALE GENOMIC DNA]</scope>
    <source>
        <strain evidence="5 7">DSW-5</strain>
    </source>
</reference>
<dbReference type="Proteomes" id="UP000037716">
    <property type="component" value="Unassembled WGS sequence"/>
</dbReference>
<dbReference type="PATRIC" id="fig|1300348.6.peg.1777"/>
<evidence type="ECO:0000313" key="6">
    <source>
        <dbReference type="Proteomes" id="UP000037716"/>
    </source>
</evidence>
<dbReference type="STRING" id="1300348.I602_1778"/>
<feature type="signal peptide" evidence="2">
    <location>
        <begin position="1"/>
        <end position="19"/>
    </location>
</feature>
<gene>
    <name evidence="4" type="ORF">I602_1778</name>
    <name evidence="5" type="ORF">SAMN05444353_1547</name>
</gene>
<evidence type="ECO:0000313" key="4">
    <source>
        <dbReference type="EMBL" id="KOY52218.1"/>
    </source>
</evidence>
<sequence>MKKKILLLFILSISISVFSQSTNSSAGGKATGNGSVTYTVGQNIYTTNIGTNGSVSQGVQQSLEIFVLSNKDFKELNLNAFTYPNPTKDKITLELSNLEQTNLSFTMFDIKGRTLLKGVIKEKNTSIIMKDYSAGVYLLKVHQQNKELKTFKIIKK</sequence>
<evidence type="ECO:0000256" key="2">
    <source>
        <dbReference type="SAM" id="SignalP"/>
    </source>
</evidence>
<dbReference type="OrthoDB" id="1352409at2"/>
<proteinExistence type="predicted"/>
<dbReference type="EMBL" id="LGBR01000001">
    <property type="protein sequence ID" value="KOY52218.1"/>
    <property type="molecule type" value="Genomic_DNA"/>
</dbReference>
<organism evidence="4 6">
    <name type="scientific">Polaribacter dokdonensis DSW-5</name>
    <dbReference type="NCBI Taxonomy" id="1300348"/>
    <lineage>
        <taxon>Bacteria</taxon>
        <taxon>Pseudomonadati</taxon>
        <taxon>Bacteroidota</taxon>
        <taxon>Flavobacteriia</taxon>
        <taxon>Flavobacteriales</taxon>
        <taxon>Flavobacteriaceae</taxon>
    </lineage>
</organism>
<dbReference type="RefSeq" id="WP_053974341.1">
    <property type="nucleotide sequence ID" value="NZ_FNUE01000002.1"/>
</dbReference>
<accession>A0A0N0UNQ0</accession>
<dbReference type="AlphaFoldDB" id="A0A0N0UNQ0"/>
<dbReference type="NCBIfam" id="TIGR04183">
    <property type="entry name" value="Por_Secre_tail"/>
    <property type="match status" value="1"/>
</dbReference>
<feature type="domain" description="Secretion system C-terminal sorting" evidence="3">
    <location>
        <begin position="83"/>
        <end position="151"/>
    </location>
</feature>